<evidence type="ECO:0000256" key="6">
    <source>
        <dbReference type="ARBA" id="ARBA00022989"/>
    </source>
</evidence>
<dbReference type="GO" id="GO:0005886">
    <property type="term" value="C:plasma membrane"/>
    <property type="evidence" value="ECO:0007669"/>
    <property type="project" value="UniProtKB-SubCell"/>
</dbReference>
<dbReference type="Proteomes" id="UP000468650">
    <property type="component" value="Unassembled WGS sequence"/>
</dbReference>
<gene>
    <name evidence="10" type="ORF">F8C67_10575</name>
</gene>
<comment type="subcellular location">
    <subcellularLocation>
        <location evidence="1">Cell membrane</location>
        <topology evidence="1">Multi-pass membrane protein</topology>
    </subcellularLocation>
</comment>
<evidence type="ECO:0000256" key="5">
    <source>
        <dbReference type="ARBA" id="ARBA00022692"/>
    </source>
</evidence>
<dbReference type="GO" id="GO:0016763">
    <property type="term" value="F:pentosyltransferase activity"/>
    <property type="evidence" value="ECO:0007669"/>
    <property type="project" value="TreeGrafter"/>
</dbReference>
<evidence type="ECO:0000256" key="7">
    <source>
        <dbReference type="ARBA" id="ARBA00023136"/>
    </source>
</evidence>
<dbReference type="AlphaFoldDB" id="A0A6N6RKS7"/>
<feature type="transmembrane region" description="Helical" evidence="8">
    <location>
        <begin position="112"/>
        <end position="133"/>
    </location>
</feature>
<dbReference type="OrthoDB" id="9792789at2"/>
<organism evidence="10 11">
    <name type="scientific">Phaeocystidibacter luteus</name>
    <dbReference type="NCBI Taxonomy" id="911197"/>
    <lineage>
        <taxon>Bacteria</taxon>
        <taxon>Pseudomonadati</taxon>
        <taxon>Bacteroidota</taxon>
        <taxon>Flavobacteriia</taxon>
        <taxon>Flavobacteriales</taxon>
        <taxon>Phaeocystidibacteraceae</taxon>
        <taxon>Phaeocystidibacter</taxon>
    </lineage>
</organism>
<feature type="transmembrane region" description="Helical" evidence="8">
    <location>
        <begin position="163"/>
        <end position="195"/>
    </location>
</feature>
<dbReference type="InterPro" id="IPR038731">
    <property type="entry name" value="RgtA/B/C-like"/>
</dbReference>
<protein>
    <submittedName>
        <fullName evidence="10">Phospholipid carrier-dependent glycosyltransferase</fullName>
    </submittedName>
</protein>
<proteinExistence type="predicted"/>
<dbReference type="Pfam" id="PF13231">
    <property type="entry name" value="PMT_2"/>
    <property type="match status" value="1"/>
</dbReference>
<evidence type="ECO:0000256" key="3">
    <source>
        <dbReference type="ARBA" id="ARBA00022676"/>
    </source>
</evidence>
<keyword evidence="5 8" id="KW-0812">Transmembrane</keyword>
<evidence type="ECO:0000313" key="10">
    <source>
        <dbReference type="EMBL" id="KAB2808723.1"/>
    </source>
</evidence>
<dbReference type="GO" id="GO:0010041">
    <property type="term" value="P:response to iron(III) ion"/>
    <property type="evidence" value="ECO:0007669"/>
    <property type="project" value="TreeGrafter"/>
</dbReference>
<evidence type="ECO:0000256" key="2">
    <source>
        <dbReference type="ARBA" id="ARBA00022475"/>
    </source>
</evidence>
<feature type="transmembrane region" description="Helical" evidence="8">
    <location>
        <begin position="90"/>
        <end position="106"/>
    </location>
</feature>
<name>A0A6N6RKS7_9FLAO</name>
<dbReference type="EMBL" id="WBVO01000008">
    <property type="protein sequence ID" value="KAB2808723.1"/>
    <property type="molecule type" value="Genomic_DNA"/>
</dbReference>
<dbReference type="InterPro" id="IPR050297">
    <property type="entry name" value="LipidA_mod_glycosyltrf_83"/>
</dbReference>
<dbReference type="GO" id="GO:0009103">
    <property type="term" value="P:lipopolysaccharide biosynthetic process"/>
    <property type="evidence" value="ECO:0007669"/>
    <property type="project" value="UniProtKB-ARBA"/>
</dbReference>
<feature type="transmembrane region" description="Helical" evidence="8">
    <location>
        <begin position="324"/>
        <end position="343"/>
    </location>
</feature>
<keyword evidence="4 10" id="KW-0808">Transferase</keyword>
<evidence type="ECO:0000256" key="4">
    <source>
        <dbReference type="ARBA" id="ARBA00022679"/>
    </source>
</evidence>
<dbReference type="PANTHER" id="PTHR33908:SF3">
    <property type="entry name" value="UNDECAPRENYL PHOSPHATE-ALPHA-4-AMINO-4-DEOXY-L-ARABINOSE ARABINOSYL TRANSFERASE"/>
    <property type="match status" value="1"/>
</dbReference>
<dbReference type="PANTHER" id="PTHR33908">
    <property type="entry name" value="MANNOSYLTRANSFERASE YKCB-RELATED"/>
    <property type="match status" value="1"/>
</dbReference>
<evidence type="ECO:0000256" key="1">
    <source>
        <dbReference type="ARBA" id="ARBA00004651"/>
    </source>
</evidence>
<comment type="caution">
    <text evidence="10">The sequence shown here is derived from an EMBL/GenBank/DDBJ whole genome shotgun (WGS) entry which is preliminary data.</text>
</comment>
<keyword evidence="11" id="KW-1185">Reference proteome</keyword>
<keyword evidence="2" id="KW-1003">Cell membrane</keyword>
<keyword evidence="6 8" id="KW-1133">Transmembrane helix</keyword>
<reference evidence="10 11" key="1">
    <citation type="submission" date="2019-09" db="EMBL/GenBank/DDBJ databases">
        <title>Genomes of family Cryomorphaceae.</title>
        <authorList>
            <person name="Bowman J.P."/>
        </authorList>
    </citation>
    <scope>NUCLEOTIDE SEQUENCE [LARGE SCALE GENOMIC DNA]</scope>
    <source>
        <strain evidence="10 11">LMG 25704</strain>
    </source>
</reference>
<keyword evidence="3" id="KW-0328">Glycosyltransferase</keyword>
<keyword evidence="7 8" id="KW-0472">Membrane</keyword>
<feature type="transmembrane region" description="Helical" evidence="8">
    <location>
        <begin position="355"/>
        <end position="373"/>
    </location>
</feature>
<feature type="transmembrane region" description="Helical" evidence="8">
    <location>
        <begin position="140"/>
        <end position="157"/>
    </location>
</feature>
<dbReference type="RefSeq" id="WP_151667818.1">
    <property type="nucleotide sequence ID" value="NZ_WBVO01000008.1"/>
</dbReference>
<feature type="transmembrane region" description="Helical" evidence="8">
    <location>
        <begin position="207"/>
        <end position="225"/>
    </location>
</feature>
<evidence type="ECO:0000256" key="8">
    <source>
        <dbReference type="SAM" id="Phobius"/>
    </source>
</evidence>
<feature type="domain" description="Glycosyltransferase RgtA/B/C/D-like" evidence="9">
    <location>
        <begin position="63"/>
        <end position="219"/>
    </location>
</feature>
<feature type="transmembrane region" description="Helical" evidence="8">
    <location>
        <begin position="294"/>
        <end position="312"/>
    </location>
</feature>
<sequence>MLSRLPKKLWLALLAVPIFLFLGKLPFQKWDEGRIAINTYEMVESGDLLGVTFGGNPEFWNTKPGLLHWAQYGSVYVFGFNEFGIRFPSAMAGLLTCIVIFTFLQTELKNHWIAIISAFILVGFSGFIGIHSARTCEYDALLSLFTTLAAISFYRAVEYSNRYLYLFFLFISLAALTKGIASLMFLPPFLLFALFRKKVVEILTSKSLYLGLFGFLLLVGSYYLGREHVQPGYLNAVYQNELGGRFGETIEDHQGSFFFYFVTLKNSIPFVSLFVLPIGIILGLKSKDERVKTVSLFSTVLFFSFTFILGLAGTKLDWYFTPVYPFVAILVSIGIKEAYAFLALRTDPRTIRFRIARVVFLVILCVIPYIQAIDRAVSPKYSHQSYGIGDYLSNALHEESAPMSFDVLWDGYDAQHRIYVMLLQDQGHTIGIASPKDIQLNERYMVSQKHLHEYITQHYTFQKEEIDKYVTIYTLESYVE</sequence>
<evidence type="ECO:0000313" key="11">
    <source>
        <dbReference type="Proteomes" id="UP000468650"/>
    </source>
</evidence>
<feature type="transmembrane region" description="Helical" evidence="8">
    <location>
        <begin position="9"/>
        <end position="27"/>
    </location>
</feature>
<evidence type="ECO:0000259" key="9">
    <source>
        <dbReference type="Pfam" id="PF13231"/>
    </source>
</evidence>
<feature type="transmembrane region" description="Helical" evidence="8">
    <location>
        <begin position="257"/>
        <end position="282"/>
    </location>
</feature>
<accession>A0A6N6RKS7</accession>